<dbReference type="Proteomes" id="UP001195483">
    <property type="component" value="Unassembled WGS sequence"/>
</dbReference>
<protein>
    <submittedName>
        <fullName evidence="3">Uncharacterized protein</fullName>
    </submittedName>
</protein>
<comment type="caution">
    <text evidence="3">The sequence shown here is derived from an EMBL/GenBank/DDBJ whole genome shotgun (WGS) entry which is preliminary data.</text>
</comment>
<reference evidence="3" key="3">
    <citation type="submission" date="2023-05" db="EMBL/GenBank/DDBJ databases">
        <authorList>
            <person name="Smith C.H."/>
        </authorList>
    </citation>
    <scope>NUCLEOTIDE SEQUENCE</scope>
    <source>
        <strain evidence="3">CHS0354</strain>
        <tissue evidence="3">Mantle</tissue>
    </source>
</reference>
<name>A0AAE0SHI5_9BIVA</name>
<keyword evidence="2" id="KW-0732">Signal</keyword>
<sequence length="138" mass="14248">MMKSLTAFLLFCFCMPNVIHYGNAAGFIPVLPNGGVGSYVSSSGGAGGALALLLLLPLLFGFGGFGGLGGSHTVIITEDSHTRFANILIKRSPLTGKDLEIFSANIRLCTKANKDIPGCATLGPLCNYIPSVGLCLVA</sequence>
<dbReference type="EMBL" id="JAEAOA010001195">
    <property type="protein sequence ID" value="KAK3592077.1"/>
    <property type="molecule type" value="Genomic_DNA"/>
</dbReference>
<evidence type="ECO:0000256" key="2">
    <source>
        <dbReference type="SAM" id="SignalP"/>
    </source>
</evidence>
<reference evidence="3" key="1">
    <citation type="journal article" date="2021" name="Genome Biol. Evol.">
        <title>A High-Quality Reference Genome for a Parasitic Bivalve with Doubly Uniparental Inheritance (Bivalvia: Unionida).</title>
        <authorList>
            <person name="Smith C.H."/>
        </authorList>
    </citation>
    <scope>NUCLEOTIDE SEQUENCE</scope>
    <source>
        <strain evidence="3">CHS0354</strain>
    </source>
</reference>
<feature type="chain" id="PRO_5042287557" evidence="2">
    <location>
        <begin position="25"/>
        <end position="138"/>
    </location>
</feature>
<organism evidence="3 4">
    <name type="scientific">Potamilus streckersoni</name>
    <dbReference type="NCBI Taxonomy" id="2493646"/>
    <lineage>
        <taxon>Eukaryota</taxon>
        <taxon>Metazoa</taxon>
        <taxon>Spiralia</taxon>
        <taxon>Lophotrochozoa</taxon>
        <taxon>Mollusca</taxon>
        <taxon>Bivalvia</taxon>
        <taxon>Autobranchia</taxon>
        <taxon>Heteroconchia</taxon>
        <taxon>Palaeoheterodonta</taxon>
        <taxon>Unionida</taxon>
        <taxon>Unionoidea</taxon>
        <taxon>Unionidae</taxon>
        <taxon>Ambleminae</taxon>
        <taxon>Lampsilini</taxon>
        <taxon>Potamilus</taxon>
    </lineage>
</organism>
<accession>A0AAE0SHI5</accession>
<keyword evidence="1" id="KW-0472">Membrane</keyword>
<proteinExistence type="predicted"/>
<keyword evidence="1" id="KW-0812">Transmembrane</keyword>
<keyword evidence="1" id="KW-1133">Transmembrane helix</keyword>
<evidence type="ECO:0000313" key="3">
    <source>
        <dbReference type="EMBL" id="KAK3592077.1"/>
    </source>
</evidence>
<feature type="signal peptide" evidence="2">
    <location>
        <begin position="1"/>
        <end position="24"/>
    </location>
</feature>
<gene>
    <name evidence="3" type="ORF">CHS0354_019333</name>
</gene>
<keyword evidence="4" id="KW-1185">Reference proteome</keyword>
<dbReference type="AlphaFoldDB" id="A0AAE0SHI5"/>
<feature type="transmembrane region" description="Helical" evidence="1">
    <location>
        <begin position="48"/>
        <end position="68"/>
    </location>
</feature>
<reference evidence="3" key="2">
    <citation type="journal article" date="2021" name="Genome Biol. Evol.">
        <title>Developing a high-quality reference genome for a parasitic bivalve with doubly uniparental inheritance (Bivalvia: Unionida).</title>
        <authorList>
            <person name="Smith C.H."/>
        </authorList>
    </citation>
    <scope>NUCLEOTIDE SEQUENCE</scope>
    <source>
        <strain evidence="3">CHS0354</strain>
        <tissue evidence="3">Mantle</tissue>
    </source>
</reference>
<evidence type="ECO:0000256" key="1">
    <source>
        <dbReference type="SAM" id="Phobius"/>
    </source>
</evidence>
<evidence type="ECO:0000313" key="4">
    <source>
        <dbReference type="Proteomes" id="UP001195483"/>
    </source>
</evidence>